<feature type="compositionally biased region" description="Polar residues" evidence="1">
    <location>
        <begin position="39"/>
        <end position="60"/>
    </location>
</feature>
<reference evidence="2 3" key="1">
    <citation type="journal article" date="2023" name="Mol. Biol. Evol.">
        <title>Genomics of Secondarily Temperate Adaptation in the Only Non-Antarctic Icefish.</title>
        <authorList>
            <person name="Rivera-Colon A.G."/>
            <person name="Rayamajhi N."/>
            <person name="Minhas B.F."/>
            <person name="Madrigal G."/>
            <person name="Bilyk K.T."/>
            <person name="Yoon V."/>
            <person name="Hune M."/>
            <person name="Gregory S."/>
            <person name="Cheng C.H.C."/>
            <person name="Catchen J.M."/>
        </authorList>
    </citation>
    <scope>NUCLEOTIDE SEQUENCE [LARGE SCALE GENOMIC DNA]</scope>
    <source>
        <tissue evidence="2">White muscle</tissue>
    </source>
</reference>
<feature type="compositionally biased region" description="Polar residues" evidence="1">
    <location>
        <begin position="87"/>
        <end position="99"/>
    </location>
</feature>
<evidence type="ECO:0000313" key="2">
    <source>
        <dbReference type="EMBL" id="KAK5920969.1"/>
    </source>
</evidence>
<dbReference type="Proteomes" id="UP001331515">
    <property type="component" value="Unassembled WGS sequence"/>
</dbReference>
<organism evidence="2 3">
    <name type="scientific">Champsocephalus gunnari</name>
    <name type="common">Mackerel icefish</name>
    <dbReference type="NCBI Taxonomy" id="52237"/>
    <lineage>
        <taxon>Eukaryota</taxon>
        <taxon>Metazoa</taxon>
        <taxon>Chordata</taxon>
        <taxon>Craniata</taxon>
        <taxon>Vertebrata</taxon>
        <taxon>Euteleostomi</taxon>
        <taxon>Actinopterygii</taxon>
        <taxon>Neopterygii</taxon>
        <taxon>Teleostei</taxon>
        <taxon>Neoteleostei</taxon>
        <taxon>Acanthomorphata</taxon>
        <taxon>Eupercaria</taxon>
        <taxon>Perciformes</taxon>
        <taxon>Notothenioidei</taxon>
        <taxon>Channichthyidae</taxon>
        <taxon>Champsocephalus</taxon>
    </lineage>
</organism>
<comment type="caution">
    <text evidence="2">The sequence shown here is derived from an EMBL/GenBank/DDBJ whole genome shotgun (WGS) entry which is preliminary data.</text>
</comment>
<feature type="region of interest" description="Disordered" evidence="1">
    <location>
        <begin position="1"/>
        <end position="108"/>
    </location>
</feature>
<protein>
    <submittedName>
        <fullName evidence="2">Uncharacterized protein</fullName>
    </submittedName>
</protein>
<gene>
    <name evidence="2" type="ORF">CgunFtcFv8_024714</name>
</gene>
<sequence length="127" mass="13634">MSSRVGGGGPGHGRGPGRGLGRTARGQGRVQKGGEDHSSQGTEQEPVLTGQQCCPVNTESPIHESKSPLFESESKSPRESRSRVQVRVTQGVSKSSPSPSHHYLCSSPSPIHLRRVQVKSESQVFMY</sequence>
<name>A0AAN8DF23_CHAGU</name>
<evidence type="ECO:0000313" key="3">
    <source>
        <dbReference type="Proteomes" id="UP001331515"/>
    </source>
</evidence>
<evidence type="ECO:0000256" key="1">
    <source>
        <dbReference type="SAM" id="MobiDB-lite"/>
    </source>
</evidence>
<keyword evidence="3" id="KW-1185">Reference proteome</keyword>
<dbReference type="EMBL" id="JAURVH010001523">
    <property type="protein sequence ID" value="KAK5920969.1"/>
    <property type="molecule type" value="Genomic_DNA"/>
</dbReference>
<dbReference type="AlphaFoldDB" id="A0AAN8DF23"/>
<feature type="compositionally biased region" description="Basic and acidic residues" evidence="1">
    <location>
        <begin position="61"/>
        <end position="82"/>
    </location>
</feature>
<feature type="compositionally biased region" description="Gly residues" evidence="1">
    <location>
        <begin position="1"/>
        <end position="20"/>
    </location>
</feature>
<accession>A0AAN8DF23</accession>
<proteinExistence type="predicted"/>